<evidence type="ECO:0000256" key="11">
    <source>
        <dbReference type="PIRSR" id="PIRSR016958-1"/>
    </source>
</evidence>
<dbReference type="SUPFAM" id="SSF53335">
    <property type="entry name" value="S-adenosyl-L-methionine-dependent methyltransferases"/>
    <property type="match status" value="1"/>
</dbReference>
<dbReference type="Gene3D" id="3.40.50.150">
    <property type="entry name" value="Vaccinia Virus protein VP39"/>
    <property type="match status" value="1"/>
</dbReference>
<feature type="binding site" evidence="11">
    <location>
        <begin position="126"/>
        <end position="127"/>
    </location>
    <ligand>
        <name>S-adenosyl-L-methionine</name>
        <dbReference type="ChEBI" id="CHEBI:59789"/>
    </ligand>
</feature>
<dbReference type="InParanoid" id="H2SZY6"/>
<dbReference type="Ensembl" id="ENSTRUT00000018048.3">
    <property type="protein sequence ID" value="ENSTRUP00000017974.3"/>
    <property type="gene ID" value="ENSTRUG00000007291.3"/>
</dbReference>
<feature type="binding site" evidence="11">
    <location>
        <position position="76"/>
    </location>
    <ligand>
        <name>S-adenosyl-L-methionine</name>
        <dbReference type="ChEBI" id="CHEBI:59789"/>
    </ligand>
</feature>
<evidence type="ECO:0000256" key="5">
    <source>
        <dbReference type="ARBA" id="ARBA00022691"/>
    </source>
</evidence>
<protein>
    <recommendedName>
        <fullName evidence="7">protein N-terminal methyltransferase</fullName>
        <ecNumber evidence="7">2.1.1.244</ecNumber>
    </recommendedName>
</protein>
<keyword evidence="5 11" id="KW-0949">S-adenosyl-L-methionine</keyword>
<evidence type="ECO:0000256" key="8">
    <source>
        <dbReference type="ARBA" id="ARBA00047306"/>
    </source>
</evidence>
<evidence type="ECO:0000256" key="1">
    <source>
        <dbReference type="ARBA" id="ARBA00004123"/>
    </source>
</evidence>
<feature type="binding site" evidence="11">
    <location>
        <position position="81"/>
    </location>
    <ligand>
        <name>S-adenosyl-L-methionine</name>
        <dbReference type="ChEBI" id="CHEBI:59789"/>
    </ligand>
</feature>
<dbReference type="GeneTree" id="ENSGT00390000008371"/>
<evidence type="ECO:0000256" key="6">
    <source>
        <dbReference type="ARBA" id="ARBA00023242"/>
    </source>
</evidence>
<feature type="binding site" evidence="11">
    <location>
        <begin position="98"/>
        <end position="100"/>
    </location>
    <ligand>
        <name>S-adenosyl-L-methionine</name>
        <dbReference type="ChEBI" id="CHEBI:59789"/>
    </ligand>
</feature>
<dbReference type="Pfam" id="PF05891">
    <property type="entry name" value="Methyltransf_PK"/>
    <property type="match status" value="1"/>
</dbReference>
<evidence type="ECO:0000256" key="7">
    <source>
        <dbReference type="ARBA" id="ARBA00039112"/>
    </source>
</evidence>
<dbReference type="PANTHER" id="PTHR12753">
    <property type="entry name" value="AD-003 - RELATED"/>
    <property type="match status" value="1"/>
</dbReference>
<dbReference type="PIRSF" id="PIRSF016958">
    <property type="entry name" value="DUF858_MeTrfase_lik"/>
    <property type="match status" value="1"/>
</dbReference>
<dbReference type="CDD" id="cd02440">
    <property type="entry name" value="AdoMet_MTases"/>
    <property type="match status" value="1"/>
</dbReference>
<dbReference type="FunCoup" id="H2SZY6">
    <property type="interactions" value="1591"/>
</dbReference>
<reference evidence="12" key="2">
    <citation type="submission" date="2025-08" db="UniProtKB">
        <authorList>
            <consortium name="Ensembl"/>
        </authorList>
    </citation>
    <scope>IDENTIFICATION</scope>
</reference>
<gene>
    <name evidence="12" type="primary">ntmt1</name>
</gene>
<accession>H2SZY6</accession>
<evidence type="ECO:0000313" key="12">
    <source>
        <dbReference type="Ensembl" id="ENSTRUP00000017974.3"/>
    </source>
</evidence>
<dbReference type="eggNOG" id="KOG3178">
    <property type="taxonomic scope" value="Eukaryota"/>
</dbReference>
<dbReference type="AlphaFoldDB" id="H2SZY6"/>
<reference evidence="12" key="3">
    <citation type="submission" date="2025-09" db="UniProtKB">
        <authorList>
            <consortium name="Ensembl"/>
        </authorList>
    </citation>
    <scope>IDENTIFICATION</scope>
</reference>
<evidence type="ECO:0000256" key="9">
    <source>
        <dbReference type="ARBA" id="ARBA00047885"/>
    </source>
</evidence>
<comment type="catalytic activity">
    <reaction evidence="8">
        <text>N-terminal L-seryl-L-prolyl-L-lysyl-[protein] + 3 S-adenosyl-L-methionine = N-terminal N,N,N-trimethyl-L-seryl-L-prolyl-L-lysyl-[protein] + 3 S-adenosyl-L-homocysteine + 3 H(+)</text>
        <dbReference type="Rhea" id="RHEA:54724"/>
        <dbReference type="Rhea" id="RHEA-COMP:13789"/>
        <dbReference type="Rhea" id="RHEA-COMP:13973"/>
        <dbReference type="ChEBI" id="CHEBI:15378"/>
        <dbReference type="ChEBI" id="CHEBI:57856"/>
        <dbReference type="ChEBI" id="CHEBI:59789"/>
        <dbReference type="ChEBI" id="CHEBI:138061"/>
        <dbReference type="ChEBI" id="CHEBI:138317"/>
        <dbReference type="EC" id="2.1.1.244"/>
    </reaction>
</comment>
<proteinExistence type="inferred from homology"/>
<comment type="subcellular location">
    <subcellularLocation>
        <location evidence="1">Nucleus</location>
    </subcellularLocation>
</comment>
<reference evidence="12 13" key="1">
    <citation type="journal article" date="2011" name="Genome Biol. Evol.">
        <title>Integration of the genetic map and genome assembly of fugu facilitates insights into distinct features of genome evolution in teleosts and mammals.</title>
        <authorList>
            <person name="Kai W."/>
            <person name="Kikuchi K."/>
            <person name="Tohari S."/>
            <person name="Chew A.K."/>
            <person name="Tay A."/>
            <person name="Fujiwara A."/>
            <person name="Hosoya S."/>
            <person name="Suetake H."/>
            <person name="Naruse K."/>
            <person name="Brenner S."/>
            <person name="Suzuki Y."/>
            <person name="Venkatesh B."/>
        </authorList>
    </citation>
    <scope>NUCLEOTIDE SEQUENCE [LARGE SCALE GENOMIC DNA]</scope>
</reference>
<feature type="binding site" evidence="11">
    <location>
        <position position="142"/>
    </location>
    <ligand>
        <name>S-adenosyl-L-methionine</name>
        <dbReference type="ChEBI" id="CHEBI:59789"/>
    </ligand>
</feature>
<dbReference type="GO" id="GO:0005634">
    <property type="term" value="C:nucleus"/>
    <property type="evidence" value="ECO:0007669"/>
    <property type="project" value="UniProtKB-SubCell"/>
</dbReference>
<keyword evidence="4" id="KW-0808">Transferase</keyword>
<dbReference type="GO" id="GO:0032259">
    <property type="term" value="P:methylation"/>
    <property type="evidence" value="ECO:0007669"/>
    <property type="project" value="UniProtKB-KW"/>
</dbReference>
<dbReference type="EC" id="2.1.1.244" evidence="7"/>
<dbReference type="STRING" id="31033.ENSTRUP00000017974"/>
<evidence type="ECO:0000256" key="4">
    <source>
        <dbReference type="ARBA" id="ARBA00022679"/>
    </source>
</evidence>
<dbReference type="Proteomes" id="UP000005226">
    <property type="component" value="Chromosome 6"/>
</dbReference>
<dbReference type="PANTHER" id="PTHR12753:SF1">
    <property type="entry name" value="N-TERMINAL XAA-PRO-LYS N-METHYLTRANSFERASE 1"/>
    <property type="match status" value="1"/>
</dbReference>
<evidence type="ECO:0000256" key="3">
    <source>
        <dbReference type="ARBA" id="ARBA00022603"/>
    </source>
</evidence>
<organism evidence="12 13">
    <name type="scientific">Takifugu rubripes</name>
    <name type="common">Japanese pufferfish</name>
    <name type="synonym">Fugu rubripes</name>
    <dbReference type="NCBI Taxonomy" id="31033"/>
    <lineage>
        <taxon>Eukaryota</taxon>
        <taxon>Metazoa</taxon>
        <taxon>Chordata</taxon>
        <taxon>Craniata</taxon>
        <taxon>Vertebrata</taxon>
        <taxon>Euteleostomi</taxon>
        <taxon>Actinopterygii</taxon>
        <taxon>Neopterygii</taxon>
        <taxon>Teleostei</taxon>
        <taxon>Neoteleostei</taxon>
        <taxon>Acanthomorphata</taxon>
        <taxon>Eupercaria</taxon>
        <taxon>Tetraodontiformes</taxon>
        <taxon>Tetradontoidea</taxon>
        <taxon>Tetraodontidae</taxon>
        <taxon>Takifugu</taxon>
    </lineage>
</organism>
<dbReference type="HOGENOM" id="CLU_055356_3_1_1"/>
<name>H2SZY6_TAKRU</name>
<comment type="similarity">
    <text evidence="2">Belongs to the methyltransferase superfamily. NTM1 family.</text>
</comment>
<dbReference type="InterPro" id="IPR029063">
    <property type="entry name" value="SAM-dependent_MTases_sf"/>
</dbReference>
<dbReference type="OMA" id="PVRMYCL"/>
<dbReference type="InterPro" id="IPR008576">
    <property type="entry name" value="MeTrfase_NTM1"/>
</dbReference>
<sequence>LYSLIFGRLRISPEDETTFYSNAEGYWKDIPPTVDGMLGGYGSISSIDISGSKAFLLKLIGEGEGKTGTSCALDCGAGIGRISKRLLLPLFNTVDLVDVTQEFLDKAKTYLGNEGKRVGNFFCTGLQEFVPENGRYDVIWIQWVIGHLTDNHLVDFLERCRKALRPKGLIVIKDNVAYEGVVPDEVDSSICRDLEILQSLVSQAGLRIIHQEQQINFPKEIYHVHMLALR</sequence>
<dbReference type="GO" id="GO:0071885">
    <property type="term" value="F:N-terminal protein N-methyltransferase activity"/>
    <property type="evidence" value="ECO:0007669"/>
    <property type="project" value="UniProtKB-EC"/>
</dbReference>
<dbReference type="FunFam" id="3.40.50.150:FF:000025">
    <property type="entry name" value="N-terminal Xaa-Pro-Lys N-methyltransferase 1"/>
    <property type="match status" value="1"/>
</dbReference>
<evidence type="ECO:0000256" key="10">
    <source>
        <dbReference type="ARBA" id="ARBA00048167"/>
    </source>
</evidence>
<dbReference type="GO" id="GO:0005737">
    <property type="term" value="C:cytoplasm"/>
    <property type="evidence" value="ECO:0007669"/>
    <property type="project" value="TreeGrafter"/>
</dbReference>
<comment type="catalytic activity">
    <reaction evidence="10">
        <text>N-terminal L-alanyl-L-prolyl-L-lysyl-[protein] + 3 S-adenosyl-L-methionine = N-terminal N,N,N-trimethyl-L-alanyl-L-prolyl-L-lysyl-[protein] + 3 S-adenosyl-L-homocysteine + 3 H(+)</text>
        <dbReference type="Rhea" id="RHEA:54712"/>
        <dbReference type="Rhea" id="RHEA-COMP:13785"/>
        <dbReference type="Rhea" id="RHEA-COMP:13971"/>
        <dbReference type="ChEBI" id="CHEBI:15378"/>
        <dbReference type="ChEBI" id="CHEBI:57856"/>
        <dbReference type="ChEBI" id="CHEBI:59789"/>
        <dbReference type="ChEBI" id="CHEBI:138057"/>
        <dbReference type="ChEBI" id="CHEBI:138315"/>
        <dbReference type="EC" id="2.1.1.244"/>
    </reaction>
</comment>
<keyword evidence="13" id="KW-1185">Reference proteome</keyword>
<evidence type="ECO:0000313" key="13">
    <source>
        <dbReference type="Proteomes" id="UP000005226"/>
    </source>
</evidence>
<keyword evidence="6" id="KW-0539">Nucleus</keyword>
<comment type="catalytic activity">
    <reaction evidence="9">
        <text>N-terminal L-prolyl-L-prolyl-L-lysyl-[protein] + 2 S-adenosyl-L-methionine = N-terminal N,N-dimethyl-L-prolyl-L-prolyl-L-lysyl-[protein] + 2 S-adenosyl-L-homocysteine + 2 H(+)</text>
        <dbReference type="Rhea" id="RHEA:54736"/>
        <dbReference type="Rhea" id="RHEA-COMP:13787"/>
        <dbReference type="Rhea" id="RHEA-COMP:13974"/>
        <dbReference type="ChEBI" id="CHEBI:15378"/>
        <dbReference type="ChEBI" id="CHEBI:57856"/>
        <dbReference type="ChEBI" id="CHEBI:59789"/>
        <dbReference type="ChEBI" id="CHEBI:138059"/>
        <dbReference type="ChEBI" id="CHEBI:138318"/>
        <dbReference type="EC" id="2.1.1.244"/>
    </reaction>
</comment>
<evidence type="ECO:0000256" key="2">
    <source>
        <dbReference type="ARBA" id="ARBA00009059"/>
    </source>
</evidence>
<keyword evidence="3" id="KW-0489">Methyltransferase</keyword>